<feature type="domain" description="Toxin VasX N-terminal region" evidence="2">
    <location>
        <begin position="9"/>
        <end position="176"/>
    </location>
</feature>
<dbReference type="EMBL" id="CADIKC010000002">
    <property type="protein sequence ID" value="CAB3677252.1"/>
    <property type="molecule type" value="Genomic_DNA"/>
</dbReference>
<evidence type="ECO:0000259" key="2">
    <source>
        <dbReference type="Pfam" id="PF20249"/>
    </source>
</evidence>
<dbReference type="GeneID" id="97041059"/>
<gene>
    <name evidence="3" type="ORF">LMG24238_02428</name>
</gene>
<dbReference type="Pfam" id="PF20249">
    <property type="entry name" value="VasX_N"/>
    <property type="match status" value="1"/>
</dbReference>
<reference evidence="3 4" key="1">
    <citation type="submission" date="2020-04" db="EMBL/GenBank/DDBJ databases">
        <authorList>
            <person name="De Canck E."/>
        </authorList>
    </citation>
    <scope>NUCLEOTIDE SEQUENCE [LARGE SCALE GENOMIC DNA]</scope>
    <source>
        <strain evidence="3 4">LMG 24238</strain>
    </source>
</reference>
<keyword evidence="4" id="KW-1185">Reference proteome</keyword>
<keyword evidence="1" id="KW-1133">Transmembrane helix</keyword>
<evidence type="ECO:0000313" key="4">
    <source>
        <dbReference type="Proteomes" id="UP000494255"/>
    </source>
</evidence>
<dbReference type="InterPro" id="IPR048126">
    <property type="entry name" value="Toxin_VasX"/>
</dbReference>
<proteinExistence type="predicted"/>
<dbReference type="InterPro" id="IPR046864">
    <property type="entry name" value="VasX_N"/>
</dbReference>
<keyword evidence="1" id="KW-0472">Membrane</keyword>
<protein>
    <recommendedName>
        <fullName evidence="2">Toxin VasX N-terminal region domain-containing protein</fullName>
    </recommendedName>
</protein>
<keyword evidence="1" id="KW-0812">Transmembrane</keyword>
<dbReference type="NCBIfam" id="NF041559">
    <property type="entry name" value="BTH_I2691_fam"/>
    <property type="match status" value="1"/>
</dbReference>
<organism evidence="3 4">
    <name type="scientific">Paraburkholderia sediminicola</name>
    <dbReference type="NCBI Taxonomy" id="458836"/>
    <lineage>
        <taxon>Bacteria</taxon>
        <taxon>Pseudomonadati</taxon>
        <taxon>Pseudomonadota</taxon>
        <taxon>Betaproteobacteria</taxon>
        <taxon>Burkholderiales</taxon>
        <taxon>Burkholderiaceae</taxon>
        <taxon>Paraburkholderia</taxon>
    </lineage>
</organism>
<dbReference type="Proteomes" id="UP000494255">
    <property type="component" value="Unassembled WGS sequence"/>
</dbReference>
<feature type="transmembrane region" description="Helical" evidence="1">
    <location>
        <begin position="954"/>
        <end position="980"/>
    </location>
</feature>
<accession>A0A6J5APR1</accession>
<evidence type="ECO:0000256" key="1">
    <source>
        <dbReference type="SAM" id="Phobius"/>
    </source>
</evidence>
<feature type="transmembrane region" description="Helical" evidence="1">
    <location>
        <begin position="923"/>
        <end position="948"/>
    </location>
</feature>
<dbReference type="CDD" id="cd20707">
    <property type="entry name" value="MIX_III"/>
    <property type="match status" value="1"/>
</dbReference>
<dbReference type="RefSeq" id="WP_175050641.1">
    <property type="nucleotide sequence ID" value="NZ_CADIKC010000002.1"/>
</dbReference>
<sequence>MTTTTEPKCNFCDKQGLLIMPVRYAIAPLDMGLPVVTAPLKVEDTVHSVGKGKKQDLTLHGSAGYTTRVLRSGYLYVYDEKRDRMTAYWITQDGYYMSFPLETAVSEQAKTARPCDFAGHKELAGCIAIPDAEQAGIVWLGYSDVQWTPAVIAAHKGNAGKSQREMHMRAFDASAWAKTHQTPPGQATAAGRGNTVHAVGMGALASAVADYAPAAKSASAGSRAFTPPSSPHFHARAGQAEGTLSACRRRSAGMQAAIVALDDPAGVAQDLAALINWHQERLLDTRVEKGKYDKENGYGNYATTYRHLVALDGAIKSLRVSNDEKIKMQVFSNANSLADYMKVSYDLAREEDAAIAVSPVMANRPVMPGTFVKKVDPADLARQQQMDALLRNPSQQKIKIAQDDSWKVYLNRIKPTLYDNWAKDFKTVSDKLQEEHIEALAKAHAAWMQSNLLSNKLDCTHDGKDPQSGDVYAETLQRCMAATQQIEGCAQVYRRWLSGDITERTNLLLRALVLHQDELISAMQTLPLDPAKLPWAEMMDKYAKHVQALLKPASDAKLQAQAAHAAVAQAKKKYDEAFADFVDSTDMSSGLALADTPLKRKAEQAEAEWKASQVKAREQQREAVDKLLPDSVASVLVQIAAPIATMLREFNDNAAEKTLARWMAVVGVTLRTPAGVIEVSGKAGETIEFLSKAFMDHMTAQGKQSGKPLSENTIRQLTSYTKKQVRGSFASGNIGSFELAVASKDVKAKMAVFIPGDMNEQLAKIADPTKKVKWLVENVTTPRNLHEYGVLKVGRAPLFGAVSEGGLTVIDVVCKWATWQQMLTAETKALSFQKTREQDTRYQLGRGLFAGALATGVANVVKGYGAWRNIYATGMAERVAGEQLARRAALALRVAGGGAAAVSGVVAAMDIADAVQSGGREQWALMSLQLLSGFAGIVVAGFGIWAAVATEGGATVVAGLSLTGWGLVFAVVLVALSMLIDHVRGDNFAQWLERCYWGGLAPDSRYASCAKERSDFHQAMAGV</sequence>
<name>A0A6J5APR1_9BURK</name>
<feature type="transmembrane region" description="Helical" evidence="1">
    <location>
        <begin position="890"/>
        <end position="911"/>
    </location>
</feature>
<dbReference type="AlphaFoldDB" id="A0A6J5APR1"/>
<evidence type="ECO:0000313" key="3">
    <source>
        <dbReference type="EMBL" id="CAB3677252.1"/>
    </source>
</evidence>